<dbReference type="InterPro" id="IPR040023">
    <property type="entry name" value="WBP4"/>
</dbReference>
<dbReference type="RefSeq" id="XP_001877387.1">
    <property type="nucleotide sequence ID" value="XM_001877352.1"/>
</dbReference>
<feature type="region of interest" description="Disordered" evidence="6">
    <location>
        <begin position="274"/>
        <end position="365"/>
    </location>
</feature>
<evidence type="ECO:0000313" key="8">
    <source>
        <dbReference type="EMBL" id="EDR11490.1"/>
    </source>
</evidence>
<evidence type="ECO:0000313" key="9">
    <source>
        <dbReference type="Proteomes" id="UP000001194"/>
    </source>
</evidence>
<feature type="region of interest" description="Disordered" evidence="6">
    <location>
        <begin position="133"/>
        <end position="164"/>
    </location>
</feature>
<dbReference type="KEGG" id="lbc:LACBIDRAFT_313718"/>
<dbReference type="InParanoid" id="B0D0N1"/>
<dbReference type="InterPro" id="IPR003604">
    <property type="entry name" value="Matrin/U1-like-C_Znf_C2H2"/>
</dbReference>
<dbReference type="Gene3D" id="3.30.160.60">
    <property type="entry name" value="Classic Zinc Finger"/>
    <property type="match status" value="1"/>
</dbReference>
<evidence type="ECO:0000256" key="2">
    <source>
        <dbReference type="ARBA" id="ARBA00022723"/>
    </source>
</evidence>
<comment type="subcellular location">
    <subcellularLocation>
        <location evidence="1">Nucleus</location>
    </subcellularLocation>
</comment>
<dbReference type="AlphaFoldDB" id="B0D0N1"/>
<reference evidence="8 9" key="1">
    <citation type="journal article" date="2008" name="Nature">
        <title>The genome of Laccaria bicolor provides insights into mycorrhizal symbiosis.</title>
        <authorList>
            <person name="Martin F."/>
            <person name="Aerts A."/>
            <person name="Ahren D."/>
            <person name="Brun A."/>
            <person name="Danchin E.G.J."/>
            <person name="Duchaussoy F."/>
            <person name="Gibon J."/>
            <person name="Kohler A."/>
            <person name="Lindquist E."/>
            <person name="Pereda V."/>
            <person name="Salamov A."/>
            <person name="Shapiro H.J."/>
            <person name="Wuyts J."/>
            <person name="Blaudez D."/>
            <person name="Buee M."/>
            <person name="Brokstein P."/>
            <person name="Canbaeck B."/>
            <person name="Cohen D."/>
            <person name="Courty P.E."/>
            <person name="Coutinho P.M."/>
            <person name="Delaruelle C."/>
            <person name="Detter J.C."/>
            <person name="Deveau A."/>
            <person name="DiFazio S."/>
            <person name="Duplessis S."/>
            <person name="Fraissinet-Tachet L."/>
            <person name="Lucic E."/>
            <person name="Frey-Klett P."/>
            <person name="Fourrey C."/>
            <person name="Feussner I."/>
            <person name="Gay G."/>
            <person name="Grimwood J."/>
            <person name="Hoegger P.J."/>
            <person name="Jain P."/>
            <person name="Kilaru S."/>
            <person name="Labbe J."/>
            <person name="Lin Y.C."/>
            <person name="Legue V."/>
            <person name="Le Tacon F."/>
            <person name="Marmeisse R."/>
            <person name="Melayah D."/>
            <person name="Montanini B."/>
            <person name="Muratet M."/>
            <person name="Nehls U."/>
            <person name="Niculita-Hirzel H."/>
            <person name="Oudot-Le Secq M.P."/>
            <person name="Peter M."/>
            <person name="Quesneville H."/>
            <person name="Rajashekar B."/>
            <person name="Reich M."/>
            <person name="Rouhier N."/>
            <person name="Schmutz J."/>
            <person name="Yin T."/>
            <person name="Chalot M."/>
            <person name="Henrissat B."/>
            <person name="Kuees U."/>
            <person name="Lucas S."/>
            <person name="Van de Peer Y."/>
            <person name="Podila G.K."/>
            <person name="Polle A."/>
            <person name="Pukkila P.J."/>
            <person name="Richardson P.M."/>
            <person name="Rouze P."/>
            <person name="Sanders I.R."/>
            <person name="Stajich J.E."/>
            <person name="Tunlid A."/>
            <person name="Tuskan G."/>
            <person name="Grigoriev I.V."/>
        </authorList>
    </citation>
    <scope>NUCLEOTIDE SEQUENCE [LARGE SCALE GENOMIC DNA]</scope>
    <source>
        <strain evidence="9">S238N-H82 / ATCC MYA-4686</strain>
    </source>
</reference>
<feature type="compositionally biased region" description="Polar residues" evidence="6">
    <location>
        <begin position="289"/>
        <end position="298"/>
    </location>
</feature>
<dbReference type="OrthoDB" id="191651at2759"/>
<feature type="compositionally biased region" description="Low complexity" evidence="6">
    <location>
        <begin position="332"/>
        <end position="348"/>
    </location>
</feature>
<evidence type="ECO:0000256" key="3">
    <source>
        <dbReference type="ARBA" id="ARBA00022771"/>
    </source>
</evidence>
<keyword evidence="3" id="KW-0863">Zinc-finger</keyword>
<dbReference type="GO" id="GO:0071011">
    <property type="term" value="C:precatalytic spliceosome"/>
    <property type="evidence" value="ECO:0007669"/>
    <property type="project" value="TreeGrafter"/>
</dbReference>
<keyword evidence="2" id="KW-0479">Metal-binding</keyword>
<evidence type="ECO:0000259" key="7">
    <source>
        <dbReference type="PROSITE" id="PS50171"/>
    </source>
</evidence>
<protein>
    <submittedName>
        <fullName evidence="8">Predicted protein</fullName>
    </submittedName>
</protein>
<dbReference type="PROSITE" id="PS50171">
    <property type="entry name" value="ZF_MATRIN"/>
    <property type="match status" value="1"/>
</dbReference>
<dbReference type="PANTHER" id="PTHR13173">
    <property type="entry name" value="WW DOMAIN BINDING PROTEIN 4"/>
    <property type="match status" value="1"/>
</dbReference>
<proteinExistence type="predicted"/>
<gene>
    <name evidence="8" type="ORF">LACBIDRAFT_313718</name>
</gene>
<feature type="compositionally biased region" description="Basic and acidic residues" evidence="6">
    <location>
        <begin position="253"/>
        <end position="266"/>
    </location>
</feature>
<keyword evidence="9" id="KW-1185">Reference proteome</keyword>
<feature type="compositionally biased region" description="Basic residues" evidence="6">
    <location>
        <begin position="349"/>
        <end position="365"/>
    </location>
</feature>
<dbReference type="GO" id="GO:0003723">
    <property type="term" value="F:RNA binding"/>
    <property type="evidence" value="ECO:0007669"/>
    <property type="project" value="TreeGrafter"/>
</dbReference>
<evidence type="ECO:0000256" key="4">
    <source>
        <dbReference type="ARBA" id="ARBA00022833"/>
    </source>
</evidence>
<feature type="compositionally biased region" description="Low complexity" evidence="6">
    <location>
        <begin position="215"/>
        <end position="231"/>
    </location>
</feature>
<dbReference type="HOGENOM" id="CLU_065002_0_0_1"/>
<dbReference type="InterPro" id="IPR000690">
    <property type="entry name" value="Matrin/U1-C_Znf_C2H2"/>
</dbReference>
<dbReference type="Pfam" id="PF06220">
    <property type="entry name" value="zf-U1"/>
    <property type="match status" value="1"/>
</dbReference>
<dbReference type="InterPro" id="IPR013085">
    <property type="entry name" value="U1-CZ_Znf_C2H2"/>
</dbReference>
<feature type="compositionally biased region" description="Low complexity" evidence="6">
    <location>
        <begin position="85"/>
        <end position="99"/>
    </location>
</feature>
<dbReference type="GeneID" id="6073457"/>
<accession>B0D0N1</accession>
<name>B0D0N1_LACBS</name>
<dbReference type="GO" id="GO:0000398">
    <property type="term" value="P:mRNA splicing, via spliceosome"/>
    <property type="evidence" value="ECO:0007669"/>
    <property type="project" value="InterPro"/>
</dbReference>
<feature type="region of interest" description="Disordered" evidence="6">
    <location>
        <begin position="77"/>
        <end position="121"/>
    </location>
</feature>
<dbReference type="EMBL" id="DS547095">
    <property type="protein sequence ID" value="EDR11490.1"/>
    <property type="molecule type" value="Genomic_DNA"/>
</dbReference>
<dbReference type="PANTHER" id="PTHR13173:SF10">
    <property type="entry name" value="WW DOMAIN-BINDING PROTEIN 4"/>
    <property type="match status" value="1"/>
</dbReference>
<sequence>MSEYWVSKKRYFCKYCEIYIADDAPSRQQHENGLRHKGNVERFIRGIYKSGEKQKKDLEEEKREMARVERAANAAFAQDVGAGIAKPTSAAPSTSKAPSKPLPKPSNPFANYSTAESLGYTDPDADRIAAELKQRQSQGVAGEWEIVTPPTQTSTSSTPGVLTDVGVKRAADAALPDEEDSRSFKLRKKTLTGFGEIYDPGLIPIKLKKKEEESCTTPPTSTPQISASPAAHPTQFPKWKTLQLKGTAVGEQQNKEADVETPDVKPDVAVEHVPLSSTSAPTHRASKWVKSQWSSASEPTKMEDTSPPFLGVDEAKSEDVAPSYAKIEETLPDLSSSNLDVSSSAGSLFRKRKAPAGAGRGRRQI</sequence>
<dbReference type="GO" id="GO:0008270">
    <property type="term" value="F:zinc ion binding"/>
    <property type="evidence" value="ECO:0007669"/>
    <property type="project" value="UniProtKB-KW"/>
</dbReference>
<keyword evidence="5" id="KW-0539">Nucleus</keyword>
<feature type="domain" description="Matrin-type" evidence="7">
    <location>
        <begin position="11"/>
        <end position="42"/>
    </location>
</feature>
<feature type="region of interest" description="Disordered" evidence="6">
    <location>
        <begin position="211"/>
        <end position="236"/>
    </location>
</feature>
<dbReference type="SMART" id="SM00451">
    <property type="entry name" value="ZnF_U1"/>
    <property type="match status" value="1"/>
</dbReference>
<organism evidence="9">
    <name type="scientific">Laccaria bicolor (strain S238N-H82 / ATCC MYA-4686)</name>
    <name type="common">Bicoloured deceiver</name>
    <name type="synonym">Laccaria laccata var. bicolor</name>
    <dbReference type="NCBI Taxonomy" id="486041"/>
    <lineage>
        <taxon>Eukaryota</taxon>
        <taxon>Fungi</taxon>
        <taxon>Dikarya</taxon>
        <taxon>Basidiomycota</taxon>
        <taxon>Agaricomycotina</taxon>
        <taxon>Agaricomycetes</taxon>
        <taxon>Agaricomycetidae</taxon>
        <taxon>Agaricales</taxon>
        <taxon>Agaricineae</taxon>
        <taxon>Hydnangiaceae</taxon>
        <taxon>Laccaria</taxon>
    </lineage>
</organism>
<feature type="region of interest" description="Disordered" evidence="6">
    <location>
        <begin position="247"/>
        <end position="266"/>
    </location>
</feature>
<dbReference type="InterPro" id="IPR036236">
    <property type="entry name" value="Znf_C2H2_sf"/>
</dbReference>
<dbReference type="SUPFAM" id="SSF57667">
    <property type="entry name" value="beta-beta-alpha zinc fingers"/>
    <property type="match status" value="1"/>
</dbReference>
<dbReference type="STRING" id="486041.B0D0N1"/>
<keyword evidence="4" id="KW-0862">Zinc</keyword>
<feature type="compositionally biased region" description="Low complexity" evidence="6">
    <location>
        <begin position="148"/>
        <end position="159"/>
    </location>
</feature>
<evidence type="ECO:0000256" key="1">
    <source>
        <dbReference type="ARBA" id="ARBA00004123"/>
    </source>
</evidence>
<evidence type="ECO:0000256" key="5">
    <source>
        <dbReference type="ARBA" id="ARBA00023242"/>
    </source>
</evidence>
<evidence type="ECO:0000256" key="6">
    <source>
        <dbReference type="SAM" id="MobiDB-lite"/>
    </source>
</evidence>
<dbReference type="Proteomes" id="UP000001194">
    <property type="component" value="Unassembled WGS sequence"/>
</dbReference>